<reference evidence="2 3" key="1">
    <citation type="submission" date="2019-12" db="EMBL/GenBank/DDBJ databases">
        <title>Genomic-based taxomic classification of the family Erythrobacteraceae.</title>
        <authorList>
            <person name="Xu L."/>
        </authorList>
    </citation>
    <scope>NUCLEOTIDE SEQUENCE [LARGE SCALE GENOMIC DNA]</scope>
    <source>
        <strain evidence="2 3">DSM 17792</strain>
    </source>
</reference>
<sequence>MTAKRTKDRDANDVVGLQLRFREDLRSRLADAARANARSLNAEIVQRLESSIEQEDRAFGPQTVALLQSISDELDRISRITGKDWFNDAETNRASSLLVRDLVRAKYVPDTSYLEALVDLNRKKLPNRERAEALIQELSYCRVITSVKSNLASNAKLEVTELPENRWRSEDYDALRFDLGDDERENLRQKLGELKALLIVLNDLNSEEEEILRPQREAAKRGEALYAAIMAAARPDSDSGP</sequence>
<evidence type="ECO:0000259" key="1">
    <source>
        <dbReference type="Pfam" id="PF03869"/>
    </source>
</evidence>
<keyword evidence="2" id="KW-0238">DNA-binding</keyword>
<protein>
    <submittedName>
        <fullName evidence="2">Arc family DNA-binding protein</fullName>
    </submittedName>
</protein>
<dbReference type="RefSeq" id="WP_160728463.1">
    <property type="nucleotide sequence ID" value="NZ_WTYC01000006.1"/>
</dbReference>
<dbReference type="InterPro" id="IPR005569">
    <property type="entry name" value="Arc_DNA-bd_dom"/>
</dbReference>
<dbReference type="AlphaFoldDB" id="A0A844XUV7"/>
<feature type="domain" description="Arc-like DNA binding" evidence="1">
    <location>
        <begin position="19"/>
        <end position="57"/>
    </location>
</feature>
<dbReference type="InterPro" id="IPR013321">
    <property type="entry name" value="Arc_rbn_hlx_hlx"/>
</dbReference>
<dbReference type="InterPro" id="IPR010985">
    <property type="entry name" value="Ribbon_hlx_hlx"/>
</dbReference>
<proteinExistence type="predicted"/>
<dbReference type="Pfam" id="PF03869">
    <property type="entry name" value="Arc"/>
    <property type="match status" value="1"/>
</dbReference>
<dbReference type="EMBL" id="WTYC01000006">
    <property type="protein sequence ID" value="MXO48923.1"/>
    <property type="molecule type" value="Genomic_DNA"/>
</dbReference>
<dbReference type="Proteomes" id="UP000448199">
    <property type="component" value="Unassembled WGS sequence"/>
</dbReference>
<organism evidence="2 3">
    <name type="scientific">Qipengyuania vulgaris</name>
    <dbReference type="NCBI Taxonomy" id="291985"/>
    <lineage>
        <taxon>Bacteria</taxon>
        <taxon>Pseudomonadati</taxon>
        <taxon>Pseudomonadota</taxon>
        <taxon>Alphaproteobacteria</taxon>
        <taxon>Sphingomonadales</taxon>
        <taxon>Erythrobacteraceae</taxon>
        <taxon>Qipengyuania</taxon>
    </lineage>
</organism>
<dbReference type="GO" id="GO:0006355">
    <property type="term" value="P:regulation of DNA-templated transcription"/>
    <property type="evidence" value="ECO:0007669"/>
    <property type="project" value="InterPro"/>
</dbReference>
<dbReference type="Gene3D" id="1.10.1220.10">
    <property type="entry name" value="Met repressor-like"/>
    <property type="match status" value="1"/>
</dbReference>
<keyword evidence="3" id="KW-1185">Reference proteome</keyword>
<dbReference type="GO" id="GO:0003677">
    <property type="term" value="F:DNA binding"/>
    <property type="evidence" value="ECO:0007669"/>
    <property type="project" value="UniProtKB-KW"/>
</dbReference>
<accession>A0A844XUV7</accession>
<name>A0A844XUV7_9SPHN</name>
<evidence type="ECO:0000313" key="3">
    <source>
        <dbReference type="Proteomes" id="UP000448199"/>
    </source>
</evidence>
<gene>
    <name evidence="2" type="ORF">GRI69_11710</name>
</gene>
<evidence type="ECO:0000313" key="2">
    <source>
        <dbReference type="EMBL" id="MXO48923.1"/>
    </source>
</evidence>
<dbReference type="SUPFAM" id="SSF47598">
    <property type="entry name" value="Ribbon-helix-helix"/>
    <property type="match status" value="1"/>
</dbReference>
<dbReference type="OrthoDB" id="7433039at2"/>
<comment type="caution">
    <text evidence="2">The sequence shown here is derived from an EMBL/GenBank/DDBJ whole genome shotgun (WGS) entry which is preliminary data.</text>
</comment>